<evidence type="ECO:0000313" key="2">
    <source>
        <dbReference type="EMBL" id="GFR91472.1"/>
    </source>
</evidence>
<protein>
    <submittedName>
        <fullName evidence="2">Uncharacterized protein</fullName>
    </submittedName>
</protein>
<comment type="caution">
    <text evidence="2">The sequence shown here is derived from an EMBL/GenBank/DDBJ whole genome shotgun (WGS) entry which is preliminary data.</text>
</comment>
<reference evidence="2 3" key="1">
    <citation type="journal article" date="2021" name="Elife">
        <title>Chloroplast acquisition without the gene transfer in kleptoplastic sea slugs, Plakobranchus ocellatus.</title>
        <authorList>
            <person name="Maeda T."/>
            <person name="Takahashi S."/>
            <person name="Yoshida T."/>
            <person name="Shimamura S."/>
            <person name="Takaki Y."/>
            <person name="Nagai Y."/>
            <person name="Toyoda A."/>
            <person name="Suzuki Y."/>
            <person name="Arimoto A."/>
            <person name="Ishii H."/>
            <person name="Satoh N."/>
            <person name="Nishiyama T."/>
            <person name="Hasebe M."/>
            <person name="Maruyama T."/>
            <person name="Minagawa J."/>
            <person name="Obokata J."/>
            <person name="Shigenobu S."/>
        </authorList>
    </citation>
    <scope>NUCLEOTIDE SEQUENCE [LARGE SCALE GENOMIC DNA]</scope>
</reference>
<organism evidence="2 3">
    <name type="scientific">Elysia marginata</name>
    <dbReference type="NCBI Taxonomy" id="1093978"/>
    <lineage>
        <taxon>Eukaryota</taxon>
        <taxon>Metazoa</taxon>
        <taxon>Spiralia</taxon>
        <taxon>Lophotrochozoa</taxon>
        <taxon>Mollusca</taxon>
        <taxon>Gastropoda</taxon>
        <taxon>Heterobranchia</taxon>
        <taxon>Euthyneura</taxon>
        <taxon>Panpulmonata</taxon>
        <taxon>Sacoglossa</taxon>
        <taxon>Placobranchoidea</taxon>
        <taxon>Plakobranchidae</taxon>
        <taxon>Elysia</taxon>
    </lineage>
</organism>
<gene>
    <name evidence="2" type="ORF">ElyMa_004328900</name>
</gene>
<keyword evidence="3" id="KW-1185">Reference proteome</keyword>
<dbReference type="Proteomes" id="UP000762676">
    <property type="component" value="Unassembled WGS sequence"/>
</dbReference>
<evidence type="ECO:0000256" key="1">
    <source>
        <dbReference type="SAM" id="MobiDB-lite"/>
    </source>
</evidence>
<feature type="compositionally biased region" description="Polar residues" evidence="1">
    <location>
        <begin position="51"/>
        <end position="65"/>
    </location>
</feature>
<sequence length="139" mass="16061">MDIHTKNTVKRLDEFQAMALRCLTGATKGTRLEAMHGATKIESLDLRKNKATSGQEHSSTHQTQAEKYASSIKTFHKPERALLGRHSKTSRTSRSWNVSRTLYIPAWMDIRGNRHRHPSKHNQFSEKRQVHRTNSMQQL</sequence>
<accession>A0AAV4H1S8</accession>
<proteinExistence type="predicted"/>
<name>A0AAV4H1S8_9GAST</name>
<evidence type="ECO:0000313" key="3">
    <source>
        <dbReference type="Proteomes" id="UP000762676"/>
    </source>
</evidence>
<dbReference type="AlphaFoldDB" id="A0AAV4H1S8"/>
<feature type="region of interest" description="Disordered" evidence="1">
    <location>
        <begin position="112"/>
        <end position="139"/>
    </location>
</feature>
<feature type="region of interest" description="Disordered" evidence="1">
    <location>
        <begin position="43"/>
        <end position="91"/>
    </location>
</feature>
<dbReference type="EMBL" id="BMAT01008732">
    <property type="protein sequence ID" value="GFR91472.1"/>
    <property type="molecule type" value="Genomic_DNA"/>
</dbReference>